<dbReference type="CDD" id="cd00293">
    <property type="entry name" value="USP-like"/>
    <property type="match status" value="1"/>
</dbReference>
<comment type="caution">
    <text evidence="3">The sequence shown here is derived from an EMBL/GenBank/DDBJ whole genome shotgun (WGS) entry which is preliminary data.</text>
</comment>
<proteinExistence type="inferred from homology"/>
<dbReference type="PRINTS" id="PR01438">
    <property type="entry name" value="UNVRSLSTRESS"/>
</dbReference>
<name>A0A933GLH9_UNCTE</name>
<dbReference type="InterPro" id="IPR006015">
    <property type="entry name" value="Universal_stress_UspA"/>
</dbReference>
<organism evidence="3 4">
    <name type="scientific">Tectimicrobiota bacterium</name>
    <dbReference type="NCBI Taxonomy" id="2528274"/>
    <lineage>
        <taxon>Bacteria</taxon>
        <taxon>Pseudomonadati</taxon>
        <taxon>Nitrospinota/Tectimicrobiota group</taxon>
        <taxon>Candidatus Tectimicrobiota</taxon>
    </lineage>
</organism>
<dbReference type="EMBL" id="JACQWF010000207">
    <property type="protein sequence ID" value="MBI4595631.1"/>
    <property type="molecule type" value="Genomic_DNA"/>
</dbReference>
<evidence type="ECO:0000313" key="3">
    <source>
        <dbReference type="EMBL" id="MBI4595631.1"/>
    </source>
</evidence>
<dbReference type="AlphaFoldDB" id="A0A933GLH9"/>
<dbReference type="Pfam" id="PF00582">
    <property type="entry name" value="Usp"/>
    <property type="match status" value="1"/>
</dbReference>
<dbReference type="SUPFAM" id="SSF52402">
    <property type="entry name" value="Adenine nucleotide alpha hydrolases-like"/>
    <property type="match status" value="1"/>
</dbReference>
<dbReference type="InterPro" id="IPR006016">
    <property type="entry name" value="UspA"/>
</dbReference>
<sequence length="156" mass="17520">MGLIERILFPTDFSDNSEYALDYAIDFAERYGAELIILHVSSPPVYPVAPEAFIPNYSPEKIAEQLEKEAEEKIDQMIKEKIKQRVPCRKIVLTGTPFKEIIDTAKDLRVNLIVMATHGRTGLAYAFMGSVAEKVVRKASCPVLTIKHPSFVIQPV</sequence>
<protein>
    <submittedName>
        <fullName evidence="3">Universal stress protein</fullName>
    </submittedName>
</protein>
<evidence type="ECO:0000256" key="1">
    <source>
        <dbReference type="ARBA" id="ARBA00008791"/>
    </source>
</evidence>
<accession>A0A933GLH9</accession>
<evidence type="ECO:0000313" key="4">
    <source>
        <dbReference type="Proteomes" id="UP000772181"/>
    </source>
</evidence>
<dbReference type="PANTHER" id="PTHR46268:SF22">
    <property type="entry name" value="SENSOR PROTEIN KDPD-RELATED"/>
    <property type="match status" value="1"/>
</dbReference>
<reference evidence="3" key="1">
    <citation type="submission" date="2020-07" db="EMBL/GenBank/DDBJ databases">
        <title>Huge and variable diversity of episymbiotic CPR bacteria and DPANN archaea in groundwater ecosystems.</title>
        <authorList>
            <person name="He C.Y."/>
            <person name="Keren R."/>
            <person name="Whittaker M."/>
            <person name="Farag I.F."/>
            <person name="Doudna J."/>
            <person name="Cate J.H.D."/>
            <person name="Banfield J.F."/>
        </authorList>
    </citation>
    <scope>NUCLEOTIDE SEQUENCE</scope>
    <source>
        <strain evidence="3">NC_groundwater_1482_Ag_S-0.65um_47_24</strain>
    </source>
</reference>
<dbReference type="Gene3D" id="3.40.50.620">
    <property type="entry name" value="HUPs"/>
    <property type="match status" value="1"/>
</dbReference>
<dbReference type="InterPro" id="IPR014729">
    <property type="entry name" value="Rossmann-like_a/b/a_fold"/>
</dbReference>
<feature type="domain" description="UspA" evidence="2">
    <location>
        <begin position="5"/>
        <end position="147"/>
    </location>
</feature>
<evidence type="ECO:0000259" key="2">
    <source>
        <dbReference type="Pfam" id="PF00582"/>
    </source>
</evidence>
<gene>
    <name evidence="3" type="ORF">HY730_04540</name>
</gene>
<dbReference type="PANTHER" id="PTHR46268">
    <property type="entry name" value="STRESS RESPONSE PROTEIN NHAX"/>
    <property type="match status" value="1"/>
</dbReference>
<dbReference type="Proteomes" id="UP000772181">
    <property type="component" value="Unassembled WGS sequence"/>
</dbReference>
<comment type="similarity">
    <text evidence="1">Belongs to the universal stress protein A family.</text>
</comment>